<name>A0ABT3GSI7_9BACT</name>
<dbReference type="InterPro" id="IPR002629">
    <property type="entry name" value="Met_Synth_C/arc"/>
</dbReference>
<comment type="caution">
    <text evidence="13">The sequence shown here is derived from an EMBL/GenBank/DDBJ whole genome shotgun (WGS) entry which is preliminary data.</text>
</comment>
<dbReference type="Pfam" id="PF08267">
    <property type="entry name" value="Meth_synt_1"/>
    <property type="match status" value="1"/>
</dbReference>
<feature type="binding site" evidence="10">
    <location>
        <begin position="17"/>
        <end position="20"/>
    </location>
    <ligand>
        <name>5-methyltetrahydropteroyltri-L-glutamate</name>
        <dbReference type="ChEBI" id="CHEBI:58207"/>
    </ligand>
</feature>
<dbReference type="CDD" id="cd03312">
    <property type="entry name" value="CIMS_N_terminal_like"/>
    <property type="match status" value="1"/>
</dbReference>
<feature type="binding site" evidence="10">
    <location>
        <position position="117"/>
    </location>
    <ligand>
        <name>5-methyltetrahydropteroyltri-L-glutamate</name>
        <dbReference type="ChEBI" id="CHEBI:58207"/>
    </ligand>
</feature>
<dbReference type="SUPFAM" id="SSF51726">
    <property type="entry name" value="UROD/MetE-like"/>
    <property type="match status" value="2"/>
</dbReference>
<dbReference type="InterPro" id="IPR013215">
    <property type="entry name" value="Cbl-indep_Met_Synth_N"/>
</dbReference>
<dbReference type="PIRSF" id="PIRSF000382">
    <property type="entry name" value="MeTrfase_B12_ind"/>
    <property type="match status" value="1"/>
</dbReference>
<evidence type="ECO:0000256" key="8">
    <source>
        <dbReference type="ARBA" id="ARBA00022833"/>
    </source>
</evidence>
<organism evidence="13 14">
    <name type="scientific">Luteolibacter arcticus</name>
    <dbReference type="NCBI Taxonomy" id="1581411"/>
    <lineage>
        <taxon>Bacteria</taxon>
        <taxon>Pseudomonadati</taxon>
        <taxon>Verrucomicrobiota</taxon>
        <taxon>Verrucomicrobiia</taxon>
        <taxon>Verrucomicrobiales</taxon>
        <taxon>Verrucomicrobiaceae</taxon>
        <taxon>Luteolibacter</taxon>
    </lineage>
</organism>
<feature type="binding site" evidence="10">
    <location>
        <position position="481"/>
    </location>
    <ligand>
        <name>L-homocysteine</name>
        <dbReference type="ChEBI" id="CHEBI:58199"/>
    </ligand>
</feature>
<dbReference type="NCBIfam" id="NF003556">
    <property type="entry name" value="PRK05222.1"/>
    <property type="match status" value="1"/>
</dbReference>
<dbReference type="Pfam" id="PF01717">
    <property type="entry name" value="Meth_synt_2"/>
    <property type="match status" value="1"/>
</dbReference>
<dbReference type="GO" id="GO:0003871">
    <property type="term" value="F:5-methyltetrahydropteroyltriglutamate-homocysteine S-methyltransferase activity"/>
    <property type="evidence" value="ECO:0007669"/>
    <property type="project" value="UniProtKB-EC"/>
</dbReference>
<dbReference type="RefSeq" id="WP_264490541.1">
    <property type="nucleotide sequence ID" value="NZ_JAPDDT010000026.1"/>
</dbReference>
<evidence type="ECO:0000256" key="1">
    <source>
        <dbReference type="ARBA" id="ARBA00002777"/>
    </source>
</evidence>
<dbReference type="Proteomes" id="UP001320876">
    <property type="component" value="Unassembled WGS sequence"/>
</dbReference>
<evidence type="ECO:0000256" key="4">
    <source>
        <dbReference type="ARBA" id="ARBA00022603"/>
    </source>
</evidence>
<feature type="binding site" evidence="10">
    <location>
        <begin position="428"/>
        <end position="430"/>
    </location>
    <ligand>
        <name>L-methionine</name>
        <dbReference type="ChEBI" id="CHEBI:57844"/>
    </ligand>
</feature>
<keyword evidence="8 10" id="KW-0862">Zinc</keyword>
<dbReference type="InterPro" id="IPR038071">
    <property type="entry name" value="UROD/MetE-like_sf"/>
</dbReference>
<keyword evidence="6 10" id="KW-0808">Transferase</keyword>
<keyword evidence="10" id="KW-0677">Repeat</keyword>
<comment type="pathway">
    <text evidence="2 10">Amino-acid biosynthesis; L-methionine biosynthesis via de novo pathway; L-methionine from L-homocysteine (MetE route): step 1/1.</text>
</comment>
<feature type="binding site" evidence="10">
    <location>
        <position position="596"/>
    </location>
    <ligand>
        <name>L-methionine</name>
        <dbReference type="ChEBI" id="CHEBI:57844"/>
    </ligand>
</feature>
<evidence type="ECO:0000256" key="9">
    <source>
        <dbReference type="ARBA" id="ARBA00023167"/>
    </source>
</evidence>
<dbReference type="EC" id="2.1.1.14" evidence="10"/>
<keyword evidence="5 10" id="KW-0028">Amino-acid biosynthesis</keyword>
<dbReference type="HAMAP" id="MF_00172">
    <property type="entry name" value="Meth_synth"/>
    <property type="match status" value="1"/>
</dbReference>
<evidence type="ECO:0000256" key="5">
    <source>
        <dbReference type="ARBA" id="ARBA00022605"/>
    </source>
</evidence>
<feature type="domain" description="Cobalamin-independent methionine synthase MetE N-terminal" evidence="12">
    <location>
        <begin position="5"/>
        <end position="308"/>
    </location>
</feature>
<comment type="similarity">
    <text evidence="3 10">Belongs to the vitamin-B12 independent methionine synthase family.</text>
</comment>
<evidence type="ECO:0000313" key="14">
    <source>
        <dbReference type="Proteomes" id="UP001320876"/>
    </source>
</evidence>
<evidence type="ECO:0000256" key="6">
    <source>
        <dbReference type="ARBA" id="ARBA00022679"/>
    </source>
</evidence>
<evidence type="ECO:0000256" key="7">
    <source>
        <dbReference type="ARBA" id="ARBA00022723"/>
    </source>
</evidence>
<comment type="catalytic activity">
    <reaction evidence="10">
        <text>5-methyltetrahydropteroyltri-L-glutamate + L-homocysteine = tetrahydropteroyltri-L-glutamate + L-methionine</text>
        <dbReference type="Rhea" id="RHEA:21196"/>
        <dbReference type="ChEBI" id="CHEBI:57844"/>
        <dbReference type="ChEBI" id="CHEBI:58140"/>
        <dbReference type="ChEBI" id="CHEBI:58199"/>
        <dbReference type="ChEBI" id="CHEBI:58207"/>
        <dbReference type="EC" id="2.1.1.14"/>
    </reaction>
</comment>
<dbReference type="InterPro" id="IPR006276">
    <property type="entry name" value="Cobalamin-indep_Met_synthase"/>
</dbReference>
<feature type="binding site" evidence="10">
    <location>
        <position position="596"/>
    </location>
    <ligand>
        <name>L-homocysteine</name>
        <dbReference type="ChEBI" id="CHEBI:58199"/>
    </ligand>
</feature>
<feature type="active site" description="Proton donor" evidence="10">
    <location>
        <position position="691"/>
    </location>
</feature>
<feature type="binding site" evidence="10">
    <location>
        <position position="558"/>
    </location>
    <ligand>
        <name>5-methyltetrahydropteroyltri-L-glutamate</name>
        <dbReference type="ChEBI" id="CHEBI:58207"/>
    </ligand>
</feature>
<feature type="binding site" evidence="10">
    <location>
        <begin position="428"/>
        <end position="430"/>
    </location>
    <ligand>
        <name>L-homocysteine</name>
        <dbReference type="ChEBI" id="CHEBI:58199"/>
    </ligand>
</feature>
<evidence type="ECO:0000313" key="13">
    <source>
        <dbReference type="EMBL" id="MCW1926433.1"/>
    </source>
</evidence>
<evidence type="ECO:0000259" key="12">
    <source>
        <dbReference type="Pfam" id="PF08267"/>
    </source>
</evidence>
<evidence type="ECO:0000256" key="2">
    <source>
        <dbReference type="ARBA" id="ARBA00004681"/>
    </source>
</evidence>
<dbReference type="GO" id="GO:0032259">
    <property type="term" value="P:methylation"/>
    <property type="evidence" value="ECO:0007669"/>
    <property type="project" value="UniProtKB-KW"/>
</dbReference>
<feature type="binding site" evidence="10">
    <location>
        <position position="602"/>
    </location>
    <ligand>
        <name>5-methyltetrahydropteroyltri-L-glutamate</name>
        <dbReference type="ChEBI" id="CHEBI:58207"/>
    </ligand>
</feature>
<accession>A0ABT3GSI7</accession>
<feature type="binding site" evidence="10">
    <location>
        <position position="640"/>
    </location>
    <ligand>
        <name>Zn(2+)</name>
        <dbReference type="ChEBI" id="CHEBI:29105"/>
        <note>catalytic</note>
    </ligand>
</feature>
<reference evidence="13 14" key="1">
    <citation type="submission" date="2022-10" db="EMBL/GenBank/DDBJ databases">
        <title>Luteolibacter arcticus strain CCTCC AB 2014275, whole genome shotgun sequencing project.</title>
        <authorList>
            <person name="Zhao G."/>
            <person name="Shen L."/>
        </authorList>
    </citation>
    <scope>NUCLEOTIDE SEQUENCE [LARGE SCALE GENOMIC DNA]</scope>
    <source>
        <strain evidence="13 14">CCTCC AB 2014275</strain>
    </source>
</reference>
<feature type="binding site" evidence="10">
    <location>
        <position position="723"/>
    </location>
    <ligand>
        <name>Zn(2+)</name>
        <dbReference type="ChEBI" id="CHEBI:29105"/>
        <note>catalytic</note>
    </ligand>
</feature>
<dbReference type="EMBL" id="JAPDDT010000026">
    <property type="protein sequence ID" value="MCW1926433.1"/>
    <property type="molecule type" value="Genomic_DNA"/>
</dbReference>
<comment type="cofactor">
    <cofactor evidence="10">
        <name>Zn(2+)</name>
        <dbReference type="ChEBI" id="CHEBI:29105"/>
    </cofactor>
    <text evidence="10">Binds 1 zinc ion per subunit.</text>
</comment>
<feature type="binding site" evidence="10">
    <location>
        <position position="638"/>
    </location>
    <ligand>
        <name>Zn(2+)</name>
        <dbReference type="ChEBI" id="CHEBI:29105"/>
        <note>catalytic</note>
    </ligand>
</feature>
<evidence type="ECO:0000256" key="3">
    <source>
        <dbReference type="ARBA" id="ARBA00009553"/>
    </source>
</evidence>
<feature type="binding site" evidence="10">
    <location>
        <position position="662"/>
    </location>
    <ligand>
        <name>Zn(2+)</name>
        <dbReference type="ChEBI" id="CHEBI:29105"/>
        <note>catalytic</note>
    </ligand>
</feature>
<keyword evidence="4 10" id="KW-0489">Methyltransferase</keyword>
<proteinExistence type="inferred from homology"/>
<feature type="binding site" evidence="10">
    <location>
        <position position="481"/>
    </location>
    <ligand>
        <name>L-methionine</name>
        <dbReference type="ChEBI" id="CHEBI:57844"/>
    </ligand>
</feature>
<feature type="binding site" evidence="10">
    <location>
        <begin position="512"/>
        <end position="513"/>
    </location>
    <ligand>
        <name>5-methyltetrahydropteroyltri-L-glutamate</name>
        <dbReference type="ChEBI" id="CHEBI:58207"/>
    </ligand>
</feature>
<keyword evidence="7 10" id="KW-0479">Metal-binding</keyword>
<dbReference type="CDD" id="cd03311">
    <property type="entry name" value="CIMS_C_terminal_like"/>
    <property type="match status" value="1"/>
</dbReference>
<sequence>MNATTHVSGYPRIGEKRELKQALEAFWSGKLDASGLDGIAKELRLRHWQEQAGLSFAATNDFSLYDGMLDLACTFGAIPERFGPADSPMTLERYFRMARGRSRQGGAPDVVPLELTKWFDTNYHYLVPELQPEQDFRLTWDKAVQETKEAIAAGFRPKPVVIGPVTFLALSKMDGGDPLSLIGRLVPVYRELLEALAEAGAEWVEISEPILASRRDEAVLSGLEAAWDELRPAAPLKLLLGIPFGRLGDALPRVCALGFDGLHVDATRAAADLPWLHANYLQDRVLSLGLIDGRSIWRSDVEVLRALAASFREKQLWLGTSCSLQHVPHRLDAESTLDPVLRSWLSFAKEKIGELLSLAAAQPDPDAGAATRAALASRRAHPGVKIREIREAVARLDQSAANRGRPLEERLKLQRQVLKLPLFPTTTIGSFPQTAEIRRLRARHRKGELDTAGYEAGLDAAMRETIRLQEDLGLDVLVHGEFERTDMVEFFGEMLEGITVTSNGWVQSYGSRCVKPPIIWGDIVRPTPMTVGVSAKAQALTSKLVKGMLTGPITILQWSFVRVDLPRALVALQLALAIRKEVTDLEAAGLRVIQVDEPGLREGLPLDPAERESYLEAAVRAFRVAVAGVRDETQIHTHMCYAEFDDVAGAIAALEADVISLEASRSRMEALHAVTAGGIGSDVGPGVWDIHSPRVPSVEEMTALLERAADVLPAERLWVNPDCGLKTRGWEETKASLENLVAAAKAMRTKTVAAV</sequence>
<dbReference type="Gene3D" id="3.20.20.210">
    <property type="match status" value="2"/>
</dbReference>
<keyword evidence="14" id="KW-1185">Reference proteome</keyword>
<keyword evidence="9 10" id="KW-0486">Methionine biosynthesis</keyword>
<evidence type="ECO:0000259" key="11">
    <source>
        <dbReference type="Pfam" id="PF01717"/>
    </source>
</evidence>
<feature type="domain" description="Cobalamin-independent methionine synthase MetE C-terminal/archaeal" evidence="11">
    <location>
        <begin position="423"/>
        <end position="745"/>
    </location>
</feature>
<protein>
    <recommendedName>
        <fullName evidence="10">5-methyltetrahydropteroyltriglutamate--homocysteine methyltransferase</fullName>
        <ecNumber evidence="10">2.1.1.14</ecNumber>
    </recommendedName>
    <alternativeName>
        <fullName evidence="10">Cobalamin-independent methionine synthase</fullName>
    </alternativeName>
    <alternativeName>
        <fullName evidence="10">Methionine synthase, vitamin-B12 independent isozyme</fullName>
    </alternativeName>
</protein>
<gene>
    <name evidence="10 13" type="primary">metE</name>
    <name evidence="13" type="ORF">OKA05_28035</name>
</gene>
<comment type="function">
    <text evidence="1 10">Catalyzes the transfer of a methyl group from 5-methyltetrahydrofolate to homocysteine resulting in methionine formation.</text>
</comment>
<dbReference type="PANTHER" id="PTHR30519">
    <property type="entry name" value="5-METHYLTETRAHYDROPTEROYLTRIGLUTAMATE--HOMOCYSTEINE METHYLTRANSFERASE"/>
    <property type="match status" value="1"/>
</dbReference>
<evidence type="ECO:0000256" key="10">
    <source>
        <dbReference type="HAMAP-Rule" id="MF_00172"/>
    </source>
</evidence>